<evidence type="ECO:0000256" key="1">
    <source>
        <dbReference type="SAM" id="MobiDB-lite"/>
    </source>
</evidence>
<gene>
    <name evidence="2" type="ORF">JRQ81_012939</name>
</gene>
<sequence length="113" mass="12448">MSRKGSPGGAVGSRFNGTEGKPTSYQRIKVRLKEGVTLFNLEKVCGTRVPFVSVTSCSTCFKQYVISPHPSAPWWTKEGQETAVDVEDEDGVKDLTRDIYEQDMANSVDGKND</sequence>
<evidence type="ECO:0000313" key="2">
    <source>
        <dbReference type="EMBL" id="KAJ7334998.1"/>
    </source>
</evidence>
<protein>
    <submittedName>
        <fullName evidence="2">Uncharacterized protein</fullName>
    </submittedName>
</protein>
<organism evidence="2 3">
    <name type="scientific">Phrynocephalus forsythii</name>
    <dbReference type="NCBI Taxonomy" id="171643"/>
    <lineage>
        <taxon>Eukaryota</taxon>
        <taxon>Metazoa</taxon>
        <taxon>Chordata</taxon>
        <taxon>Craniata</taxon>
        <taxon>Vertebrata</taxon>
        <taxon>Euteleostomi</taxon>
        <taxon>Lepidosauria</taxon>
        <taxon>Squamata</taxon>
        <taxon>Bifurcata</taxon>
        <taxon>Unidentata</taxon>
        <taxon>Episquamata</taxon>
        <taxon>Toxicofera</taxon>
        <taxon>Iguania</taxon>
        <taxon>Acrodonta</taxon>
        <taxon>Agamidae</taxon>
        <taxon>Agaminae</taxon>
        <taxon>Phrynocephalus</taxon>
    </lineage>
</organism>
<dbReference type="EMBL" id="JAPFRF010000004">
    <property type="protein sequence ID" value="KAJ7334998.1"/>
    <property type="molecule type" value="Genomic_DNA"/>
</dbReference>
<reference evidence="2" key="1">
    <citation type="journal article" date="2023" name="DNA Res.">
        <title>Chromosome-level genome assembly of Phrynocephalus forsythii using third-generation DNA sequencing and Hi-C analysis.</title>
        <authorList>
            <person name="Qi Y."/>
            <person name="Zhao W."/>
            <person name="Zhao Y."/>
            <person name="Niu C."/>
            <person name="Cao S."/>
            <person name="Zhang Y."/>
        </authorList>
    </citation>
    <scope>NUCLEOTIDE SEQUENCE</scope>
    <source>
        <tissue evidence="2">Muscle</tissue>
    </source>
</reference>
<dbReference type="AlphaFoldDB" id="A0A9Q1B3K4"/>
<name>A0A9Q1B3K4_9SAUR</name>
<feature type="region of interest" description="Disordered" evidence="1">
    <location>
        <begin position="1"/>
        <end position="22"/>
    </location>
</feature>
<keyword evidence="3" id="KW-1185">Reference proteome</keyword>
<dbReference type="Proteomes" id="UP001142489">
    <property type="component" value="Unassembled WGS sequence"/>
</dbReference>
<feature type="compositionally biased region" description="Gly residues" evidence="1">
    <location>
        <begin position="1"/>
        <end position="11"/>
    </location>
</feature>
<accession>A0A9Q1B3K4</accession>
<proteinExistence type="predicted"/>
<comment type="caution">
    <text evidence="2">The sequence shown here is derived from an EMBL/GenBank/DDBJ whole genome shotgun (WGS) entry which is preliminary data.</text>
</comment>
<evidence type="ECO:0000313" key="3">
    <source>
        <dbReference type="Proteomes" id="UP001142489"/>
    </source>
</evidence>